<evidence type="ECO:0000313" key="1">
    <source>
        <dbReference type="EMBL" id="KAF0922312.1"/>
    </source>
</evidence>
<name>A0A6G1ED21_9ORYZ</name>
<accession>A0A6G1ED21</accession>
<dbReference type="EMBL" id="SPHZ02000004">
    <property type="protein sequence ID" value="KAF0922312.1"/>
    <property type="molecule type" value="Genomic_DNA"/>
</dbReference>
<proteinExistence type="predicted"/>
<gene>
    <name evidence="1" type="ORF">E2562_031804</name>
</gene>
<dbReference type="Proteomes" id="UP000479710">
    <property type="component" value="Unassembled WGS sequence"/>
</dbReference>
<keyword evidence="2" id="KW-1185">Reference proteome</keyword>
<dbReference type="OrthoDB" id="681426at2759"/>
<sequence length="107" mass="12302">YNDDYILTKEDEEVIHFVRNSYNWATVAAIADIPLTINFLLPNVNGGWLYDTVIHAYGYIANIANDNVGVITTFRSNLICDEFGDFDSRLDYPWVTQVGKICVMWQM</sequence>
<evidence type="ECO:0000313" key="2">
    <source>
        <dbReference type="Proteomes" id="UP000479710"/>
    </source>
</evidence>
<protein>
    <submittedName>
        <fullName evidence="1">Uncharacterized protein</fullName>
    </submittedName>
</protein>
<feature type="non-terminal residue" evidence="1">
    <location>
        <position position="107"/>
    </location>
</feature>
<dbReference type="AlphaFoldDB" id="A0A6G1ED21"/>
<feature type="non-terminal residue" evidence="1">
    <location>
        <position position="1"/>
    </location>
</feature>
<comment type="caution">
    <text evidence="1">The sequence shown here is derived from an EMBL/GenBank/DDBJ whole genome shotgun (WGS) entry which is preliminary data.</text>
</comment>
<reference evidence="1 2" key="1">
    <citation type="submission" date="2019-11" db="EMBL/GenBank/DDBJ databases">
        <title>Whole genome sequence of Oryza granulata.</title>
        <authorList>
            <person name="Li W."/>
        </authorList>
    </citation>
    <scope>NUCLEOTIDE SEQUENCE [LARGE SCALE GENOMIC DNA]</scope>
    <source>
        <strain evidence="2">cv. Menghai</strain>
        <tissue evidence="1">Leaf</tissue>
    </source>
</reference>
<organism evidence="1 2">
    <name type="scientific">Oryza meyeriana var. granulata</name>
    <dbReference type="NCBI Taxonomy" id="110450"/>
    <lineage>
        <taxon>Eukaryota</taxon>
        <taxon>Viridiplantae</taxon>
        <taxon>Streptophyta</taxon>
        <taxon>Embryophyta</taxon>
        <taxon>Tracheophyta</taxon>
        <taxon>Spermatophyta</taxon>
        <taxon>Magnoliopsida</taxon>
        <taxon>Liliopsida</taxon>
        <taxon>Poales</taxon>
        <taxon>Poaceae</taxon>
        <taxon>BOP clade</taxon>
        <taxon>Oryzoideae</taxon>
        <taxon>Oryzeae</taxon>
        <taxon>Oryzinae</taxon>
        <taxon>Oryza</taxon>
        <taxon>Oryza meyeriana</taxon>
    </lineage>
</organism>